<dbReference type="InterPro" id="IPR016181">
    <property type="entry name" value="Acyl_CoA_acyltransferase"/>
</dbReference>
<dbReference type="PANTHER" id="PTHR43792">
    <property type="entry name" value="GNAT FAMILY, PUTATIVE (AFU_ORTHOLOGUE AFUA_3G00765)-RELATED-RELATED"/>
    <property type="match status" value="1"/>
</dbReference>
<keyword evidence="3" id="KW-1185">Reference proteome</keyword>
<evidence type="ECO:0000259" key="1">
    <source>
        <dbReference type="PROSITE" id="PS51186"/>
    </source>
</evidence>
<comment type="caution">
    <text evidence="2">The sequence shown here is derived from an EMBL/GenBank/DDBJ whole genome shotgun (WGS) entry which is preliminary data.</text>
</comment>
<dbReference type="EMBL" id="JBHSRD010000002">
    <property type="protein sequence ID" value="MFC6005943.1"/>
    <property type="molecule type" value="Genomic_DNA"/>
</dbReference>
<gene>
    <name evidence="2" type="ORF">ACFQDO_02270</name>
</gene>
<evidence type="ECO:0000313" key="3">
    <source>
        <dbReference type="Proteomes" id="UP001596189"/>
    </source>
</evidence>
<dbReference type="Gene3D" id="3.40.630.30">
    <property type="match status" value="1"/>
</dbReference>
<dbReference type="Proteomes" id="UP001596189">
    <property type="component" value="Unassembled WGS sequence"/>
</dbReference>
<proteinExistence type="predicted"/>
<dbReference type="RefSeq" id="WP_345716812.1">
    <property type="nucleotide sequence ID" value="NZ_BAABFP010000005.1"/>
</dbReference>
<name>A0ABW1JAX5_9ACTN</name>
<evidence type="ECO:0000313" key="2">
    <source>
        <dbReference type="EMBL" id="MFC6005943.1"/>
    </source>
</evidence>
<protein>
    <submittedName>
        <fullName evidence="2">GNAT family protein</fullName>
    </submittedName>
</protein>
<dbReference type="Pfam" id="PF13302">
    <property type="entry name" value="Acetyltransf_3"/>
    <property type="match status" value="1"/>
</dbReference>
<dbReference type="InterPro" id="IPR051531">
    <property type="entry name" value="N-acetyltransferase"/>
</dbReference>
<dbReference type="InterPro" id="IPR000182">
    <property type="entry name" value="GNAT_dom"/>
</dbReference>
<accession>A0ABW1JAX5</accession>
<sequence length="206" mass="23216">MTGERQPARLREHFPVTTPRLRLRLFEERDLDPLLEMQSDPDLVRYVPFGVRSRAEVREALDQRLASPPMDGDDQVMRLVAERLDDGEFVGELTLFLRSVADRQGELGFMMRRSQQRQGFGSEAARAVLGLGFDWLGLHRMIGQCDPANDASSALMRGLGMRQEAHLREFEIFKGEWGDLLVFAMLEDEWRAAVTGASGPPAATAD</sequence>
<feature type="domain" description="N-acetyltransferase" evidence="1">
    <location>
        <begin position="21"/>
        <end position="187"/>
    </location>
</feature>
<dbReference type="PROSITE" id="PS51186">
    <property type="entry name" value="GNAT"/>
    <property type="match status" value="1"/>
</dbReference>
<dbReference type="SUPFAM" id="SSF55729">
    <property type="entry name" value="Acyl-CoA N-acyltransferases (Nat)"/>
    <property type="match status" value="1"/>
</dbReference>
<reference evidence="3" key="1">
    <citation type="journal article" date="2019" name="Int. J. Syst. Evol. Microbiol.">
        <title>The Global Catalogue of Microorganisms (GCM) 10K type strain sequencing project: providing services to taxonomists for standard genome sequencing and annotation.</title>
        <authorList>
            <consortium name="The Broad Institute Genomics Platform"/>
            <consortium name="The Broad Institute Genome Sequencing Center for Infectious Disease"/>
            <person name="Wu L."/>
            <person name="Ma J."/>
        </authorList>
    </citation>
    <scope>NUCLEOTIDE SEQUENCE [LARGE SCALE GENOMIC DNA]</scope>
    <source>
        <strain evidence="3">KACC 14249</strain>
    </source>
</reference>
<organism evidence="2 3">
    <name type="scientific">Angustibacter luteus</name>
    <dbReference type="NCBI Taxonomy" id="658456"/>
    <lineage>
        <taxon>Bacteria</taxon>
        <taxon>Bacillati</taxon>
        <taxon>Actinomycetota</taxon>
        <taxon>Actinomycetes</taxon>
        <taxon>Kineosporiales</taxon>
        <taxon>Kineosporiaceae</taxon>
    </lineage>
</organism>